<sequence length="239" mass="24877">MALLHNALVLAGLAIFTPRVSAAIIFVHHNTGLSSPARIAIIVVCVVIVVLAIACRVARMRQARRAVGAVILEPVPQGPPHPPGSYPGAYGPPPVPGQYPPMQTPPMQTYYAPGPYAQPAFPQRTGSEEEKGLPPLVYDHQRQQAPYYAPPPLGTPTGAPGAYQYASPPALGPQSTFAGYTSPPGPPPPGAGYPAPPGPPPPSSSYPPPTDLPPPFSGYDAAPNPAAPAHITVDRKGYY</sequence>
<feature type="transmembrane region" description="Helical" evidence="2">
    <location>
        <begin position="38"/>
        <end position="58"/>
    </location>
</feature>
<evidence type="ECO:0000256" key="3">
    <source>
        <dbReference type="SAM" id="SignalP"/>
    </source>
</evidence>
<dbReference type="Proteomes" id="UP001219525">
    <property type="component" value="Unassembled WGS sequence"/>
</dbReference>
<keyword evidence="3" id="KW-0732">Signal</keyword>
<proteinExistence type="predicted"/>
<reference evidence="4" key="1">
    <citation type="submission" date="2023-03" db="EMBL/GenBank/DDBJ databases">
        <title>Massive genome expansion in bonnet fungi (Mycena s.s.) driven by repeated elements and novel gene families across ecological guilds.</title>
        <authorList>
            <consortium name="Lawrence Berkeley National Laboratory"/>
            <person name="Harder C.B."/>
            <person name="Miyauchi S."/>
            <person name="Viragh M."/>
            <person name="Kuo A."/>
            <person name="Thoen E."/>
            <person name="Andreopoulos B."/>
            <person name="Lu D."/>
            <person name="Skrede I."/>
            <person name="Drula E."/>
            <person name="Henrissat B."/>
            <person name="Morin E."/>
            <person name="Kohler A."/>
            <person name="Barry K."/>
            <person name="LaButti K."/>
            <person name="Morin E."/>
            <person name="Salamov A."/>
            <person name="Lipzen A."/>
            <person name="Mereny Z."/>
            <person name="Hegedus B."/>
            <person name="Baldrian P."/>
            <person name="Stursova M."/>
            <person name="Weitz H."/>
            <person name="Taylor A."/>
            <person name="Grigoriev I.V."/>
            <person name="Nagy L.G."/>
            <person name="Martin F."/>
            <person name="Kauserud H."/>
        </authorList>
    </citation>
    <scope>NUCLEOTIDE SEQUENCE</scope>
    <source>
        <strain evidence="4">9144</strain>
    </source>
</reference>
<dbReference type="AlphaFoldDB" id="A0AAD6VKL9"/>
<accession>A0AAD6VKL9</accession>
<feature type="chain" id="PRO_5042182046" evidence="3">
    <location>
        <begin position="23"/>
        <end position="239"/>
    </location>
</feature>
<evidence type="ECO:0000256" key="1">
    <source>
        <dbReference type="SAM" id="MobiDB-lite"/>
    </source>
</evidence>
<organism evidence="4 5">
    <name type="scientific">Mycena pura</name>
    <dbReference type="NCBI Taxonomy" id="153505"/>
    <lineage>
        <taxon>Eukaryota</taxon>
        <taxon>Fungi</taxon>
        <taxon>Dikarya</taxon>
        <taxon>Basidiomycota</taxon>
        <taxon>Agaricomycotina</taxon>
        <taxon>Agaricomycetes</taxon>
        <taxon>Agaricomycetidae</taxon>
        <taxon>Agaricales</taxon>
        <taxon>Marasmiineae</taxon>
        <taxon>Mycenaceae</taxon>
        <taxon>Mycena</taxon>
    </lineage>
</organism>
<evidence type="ECO:0000256" key="2">
    <source>
        <dbReference type="SAM" id="Phobius"/>
    </source>
</evidence>
<dbReference type="EMBL" id="JARJCW010000023">
    <property type="protein sequence ID" value="KAJ7212563.1"/>
    <property type="molecule type" value="Genomic_DNA"/>
</dbReference>
<name>A0AAD6VKL9_9AGAR</name>
<feature type="compositionally biased region" description="Pro residues" evidence="1">
    <location>
        <begin position="78"/>
        <end position="104"/>
    </location>
</feature>
<keyword evidence="2" id="KW-1133">Transmembrane helix</keyword>
<gene>
    <name evidence="4" type="ORF">GGX14DRAFT_446696</name>
</gene>
<comment type="caution">
    <text evidence="4">The sequence shown here is derived from an EMBL/GenBank/DDBJ whole genome shotgun (WGS) entry which is preliminary data.</text>
</comment>
<feature type="region of interest" description="Disordered" evidence="1">
    <location>
        <begin position="145"/>
        <end position="239"/>
    </location>
</feature>
<feature type="signal peptide" evidence="3">
    <location>
        <begin position="1"/>
        <end position="22"/>
    </location>
</feature>
<feature type="region of interest" description="Disordered" evidence="1">
    <location>
        <begin position="78"/>
        <end position="133"/>
    </location>
</feature>
<evidence type="ECO:0000313" key="5">
    <source>
        <dbReference type="Proteomes" id="UP001219525"/>
    </source>
</evidence>
<feature type="compositionally biased region" description="Pro residues" evidence="1">
    <location>
        <begin position="183"/>
        <end position="216"/>
    </location>
</feature>
<keyword evidence="2" id="KW-0472">Membrane</keyword>
<keyword evidence="2" id="KW-0812">Transmembrane</keyword>
<keyword evidence="5" id="KW-1185">Reference proteome</keyword>
<protein>
    <submittedName>
        <fullName evidence="4">Uncharacterized protein</fullName>
    </submittedName>
</protein>
<evidence type="ECO:0000313" key="4">
    <source>
        <dbReference type="EMBL" id="KAJ7212563.1"/>
    </source>
</evidence>